<dbReference type="AlphaFoldDB" id="A0A8J9YMD8"/>
<organism evidence="3 4">
    <name type="scientific">Branchiostoma lanceolatum</name>
    <name type="common">Common lancelet</name>
    <name type="synonym">Amphioxus lanceolatum</name>
    <dbReference type="NCBI Taxonomy" id="7740"/>
    <lineage>
        <taxon>Eukaryota</taxon>
        <taxon>Metazoa</taxon>
        <taxon>Chordata</taxon>
        <taxon>Cephalochordata</taxon>
        <taxon>Leptocardii</taxon>
        <taxon>Amphioxiformes</taxon>
        <taxon>Branchiostomatidae</taxon>
        <taxon>Branchiostoma</taxon>
    </lineage>
</organism>
<dbReference type="EMBL" id="OV696686">
    <property type="protein sequence ID" value="CAH1228053.1"/>
    <property type="molecule type" value="Genomic_DNA"/>
</dbReference>
<feature type="signal peptide" evidence="2">
    <location>
        <begin position="1"/>
        <end position="19"/>
    </location>
</feature>
<sequence>MKAAVVLVCLAVLVAIVHCAPVENAEASAPNKHELARKTVHELESLEKKASGNHKLLHDAEFRKEAGKALAMAKKGASHLKHKQLKKAEKKVARDFGKKGAKQLLSKLKSKK</sequence>
<evidence type="ECO:0000313" key="3">
    <source>
        <dbReference type="EMBL" id="CAH1228053.1"/>
    </source>
</evidence>
<keyword evidence="2" id="KW-0732">Signal</keyword>
<feature type="chain" id="PRO_5035458128" evidence="2">
    <location>
        <begin position="20"/>
        <end position="112"/>
    </location>
</feature>
<name>A0A8J9YMD8_BRALA</name>
<evidence type="ECO:0000313" key="4">
    <source>
        <dbReference type="Proteomes" id="UP000838412"/>
    </source>
</evidence>
<gene>
    <name evidence="3" type="primary">Hypp191</name>
    <name evidence="3" type="ORF">BLAG_LOCUS577</name>
</gene>
<protein>
    <submittedName>
        <fullName evidence="3">Hypp191 protein</fullName>
    </submittedName>
</protein>
<evidence type="ECO:0000256" key="1">
    <source>
        <dbReference type="SAM" id="MobiDB-lite"/>
    </source>
</evidence>
<proteinExistence type="predicted"/>
<reference evidence="3" key="1">
    <citation type="submission" date="2022-01" db="EMBL/GenBank/DDBJ databases">
        <authorList>
            <person name="Braso-Vives M."/>
        </authorList>
    </citation>
    <scope>NUCLEOTIDE SEQUENCE</scope>
</reference>
<accession>A0A8J9YMD8</accession>
<feature type="compositionally biased region" description="Basic residues" evidence="1">
    <location>
        <begin position="76"/>
        <end position="85"/>
    </location>
</feature>
<evidence type="ECO:0000256" key="2">
    <source>
        <dbReference type="SAM" id="SignalP"/>
    </source>
</evidence>
<dbReference type="Proteomes" id="UP000838412">
    <property type="component" value="Chromosome 1"/>
</dbReference>
<feature type="compositionally biased region" description="Basic and acidic residues" evidence="1">
    <location>
        <begin position="86"/>
        <end position="97"/>
    </location>
</feature>
<feature type="region of interest" description="Disordered" evidence="1">
    <location>
        <begin position="75"/>
        <end position="97"/>
    </location>
</feature>
<keyword evidence="4" id="KW-1185">Reference proteome</keyword>